<sequence length="474" mass="53804">MDVTHCDTNNRIEHSDQDQSEKKYKQSLPSKQPHEWLKWLPLLEPLEPNETDEVSYRNTSEIKEATNAQFNDPDETNWHVECSEPPNSIQSPSSRTNTNNCLRPNLINFRQHRSNRRPPDWLKHFDLVNQYVIPDLAYTSFGPISNRLNESETIPVRITNRRLVQRSTNQKLSHNLILIPIRKNNICESSIAYSVPSILLTNACHVTNKITELSGIAAVNNPSLVIITESWLNSNIPGAAVEISNKFNAHCRDRPTPGGGVLAYVNNKIPTTRLRNLEEDGKEVLWLLLKPPRTPRPYSAIIVIEGTRETNPAKWYKTIFELAAANDCNSQPPADDAADLAERLQQSFTKPWQNANPTEIPDVGELEHLLKSDTSPPLPSIGQIKATLKHLNPRKATGSDEIPSWLLKRYNEELAPVIHNICSSISQAKYPTLYKHALVTPCLKYTILMTWTMISAKSQYYCNWQKSEKASNLN</sequence>
<protein>
    <submittedName>
        <fullName evidence="2">Uncharacterized protein</fullName>
    </submittedName>
</protein>
<name>A0A6S7HB31_PARCT</name>
<comment type="caution">
    <text evidence="2">The sequence shown here is derived from an EMBL/GenBank/DDBJ whole genome shotgun (WGS) entry which is preliminary data.</text>
</comment>
<keyword evidence="3" id="KW-1185">Reference proteome</keyword>
<evidence type="ECO:0000313" key="3">
    <source>
        <dbReference type="Proteomes" id="UP001152795"/>
    </source>
</evidence>
<accession>A0A6S7HB31</accession>
<organism evidence="2 3">
    <name type="scientific">Paramuricea clavata</name>
    <name type="common">Red gorgonian</name>
    <name type="synonym">Violescent sea-whip</name>
    <dbReference type="NCBI Taxonomy" id="317549"/>
    <lineage>
        <taxon>Eukaryota</taxon>
        <taxon>Metazoa</taxon>
        <taxon>Cnidaria</taxon>
        <taxon>Anthozoa</taxon>
        <taxon>Octocorallia</taxon>
        <taxon>Malacalcyonacea</taxon>
        <taxon>Plexauridae</taxon>
        <taxon>Paramuricea</taxon>
    </lineage>
</organism>
<dbReference type="PANTHER" id="PTHR47510:SF3">
    <property type="entry name" value="ENDO_EXONUCLEASE_PHOSPHATASE DOMAIN-CONTAINING PROTEIN"/>
    <property type="match status" value="1"/>
</dbReference>
<dbReference type="PANTHER" id="PTHR47510">
    <property type="entry name" value="REVERSE TRANSCRIPTASE DOMAIN-CONTAINING PROTEIN"/>
    <property type="match status" value="1"/>
</dbReference>
<feature type="compositionally biased region" description="Polar residues" evidence="1">
    <location>
        <begin position="85"/>
        <end position="102"/>
    </location>
</feature>
<reference evidence="2" key="1">
    <citation type="submission" date="2020-04" db="EMBL/GenBank/DDBJ databases">
        <authorList>
            <person name="Alioto T."/>
            <person name="Alioto T."/>
            <person name="Gomez Garrido J."/>
        </authorList>
    </citation>
    <scope>NUCLEOTIDE SEQUENCE</scope>
    <source>
        <strain evidence="2">A484AB</strain>
    </source>
</reference>
<evidence type="ECO:0000313" key="2">
    <source>
        <dbReference type="EMBL" id="CAB3993430.1"/>
    </source>
</evidence>
<feature type="region of interest" description="Disordered" evidence="1">
    <location>
        <begin position="83"/>
        <end position="102"/>
    </location>
</feature>
<feature type="region of interest" description="Disordered" evidence="1">
    <location>
        <begin position="1"/>
        <end position="30"/>
    </location>
</feature>
<proteinExistence type="predicted"/>
<dbReference type="EMBL" id="CACRXK020002260">
    <property type="protein sequence ID" value="CAB3993430.1"/>
    <property type="molecule type" value="Genomic_DNA"/>
</dbReference>
<feature type="compositionally biased region" description="Basic and acidic residues" evidence="1">
    <location>
        <begin position="1"/>
        <end position="24"/>
    </location>
</feature>
<dbReference type="Proteomes" id="UP001152795">
    <property type="component" value="Unassembled WGS sequence"/>
</dbReference>
<gene>
    <name evidence="2" type="ORF">PACLA_8A070221</name>
</gene>
<dbReference type="AlphaFoldDB" id="A0A6S7HB31"/>
<evidence type="ECO:0000256" key="1">
    <source>
        <dbReference type="SAM" id="MobiDB-lite"/>
    </source>
</evidence>